<evidence type="ECO:0000313" key="2">
    <source>
        <dbReference type="Proteomes" id="UP001163321"/>
    </source>
</evidence>
<sequence>MIVGAIVLFFNNLDSFVQAQCSDVHVVFARGMGEKPGLGICGEPLVRGITSNLPGMSVSSYAVIYSASTEQASTGLGAKDMTNHVISVAQSCPDTVFVLGGFSQGAGVTDISIGIWPSPGTTIPKALAPRIKAIVTFGNPLLRTGQTIKSSSSIYGSKAIDFCSTGDPVCSNGTNMKAHGAYPTDGSVTSAAQQAAALLQGNKVPNHYRSTSAPGTQRKQKKTVEDVSYTSRHVLNLSGVLELEYVVSSVNISGSRAGFLCCSGSFWFGVGVVVSL</sequence>
<evidence type="ECO:0000313" key="1">
    <source>
        <dbReference type="EMBL" id="KAI9915416.1"/>
    </source>
</evidence>
<accession>A0ACC0WAR5</accession>
<reference evidence="1 2" key="1">
    <citation type="journal article" date="2022" name="bioRxiv">
        <title>The genome of the oomycete Peronosclerospora sorghi, a cosmopolitan pathogen of maize and sorghum, is inflated with dispersed pseudogenes.</title>
        <authorList>
            <person name="Fletcher K."/>
            <person name="Martin F."/>
            <person name="Isakeit T."/>
            <person name="Cavanaugh K."/>
            <person name="Magill C."/>
            <person name="Michelmore R."/>
        </authorList>
    </citation>
    <scope>NUCLEOTIDE SEQUENCE [LARGE SCALE GENOMIC DNA]</scope>
    <source>
        <strain evidence="1">P6</strain>
    </source>
</reference>
<organism evidence="1 2">
    <name type="scientific">Peronosclerospora sorghi</name>
    <dbReference type="NCBI Taxonomy" id="230839"/>
    <lineage>
        <taxon>Eukaryota</taxon>
        <taxon>Sar</taxon>
        <taxon>Stramenopiles</taxon>
        <taxon>Oomycota</taxon>
        <taxon>Peronosporomycetes</taxon>
        <taxon>Peronosporales</taxon>
        <taxon>Peronosporaceae</taxon>
        <taxon>Peronosclerospora</taxon>
    </lineage>
</organism>
<proteinExistence type="predicted"/>
<keyword evidence="2" id="KW-1185">Reference proteome</keyword>
<dbReference type="Proteomes" id="UP001163321">
    <property type="component" value="Chromosome 3"/>
</dbReference>
<name>A0ACC0WAR5_9STRA</name>
<gene>
    <name evidence="1" type="ORF">PsorP6_007389</name>
</gene>
<protein>
    <submittedName>
        <fullName evidence="1">Uncharacterized protein</fullName>
    </submittedName>
</protein>
<dbReference type="EMBL" id="CM047582">
    <property type="protein sequence ID" value="KAI9915416.1"/>
    <property type="molecule type" value="Genomic_DNA"/>
</dbReference>
<comment type="caution">
    <text evidence="1">The sequence shown here is derived from an EMBL/GenBank/DDBJ whole genome shotgun (WGS) entry which is preliminary data.</text>
</comment>